<proteinExistence type="predicted"/>
<keyword evidence="2" id="KW-1185">Reference proteome</keyword>
<reference evidence="1 2" key="1">
    <citation type="submission" date="2021-01" db="EMBL/GenBank/DDBJ databases">
        <title>Paenibacillus sp.nov. isolated from the rhizosphere soil of tomato plant.</title>
        <authorList>
            <person name="Thin K.K."/>
            <person name="Zhang X."/>
            <person name="He S."/>
        </authorList>
    </citation>
    <scope>NUCLEOTIDE SEQUENCE [LARGE SCALE GENOMIC DNA]</scope>
    <source>
        <strain evidence="1 2">DXFW5</strain>
    </source>
</reference>
<comment type="caution">
    <text evidence="1">The sequence shown here is derived from an EMBL/GenBank/DDBJ whole genome shotgun (WGS) entry which is preliminary data.</text>
</comment>
<evidence type="ECO:0008006" key="3">
    <source>
        <dbReference type="Google" id="ProtNLM"/>
    </source>
</evidence>
<protein>
    <recommendedName>
        <fullName evidence="3">Large polyvalent protein associated domain-containing protein</fullName>
    </recommendedName>
</protein>
<dbReference type="EMBL" id="JADCNN020000017">
    <property type="protein sequence ID" value="MBM6997341.1"/>
    <property type="molecule type" value="Genomic_DNA"/>
</dbReference>
<gene>
    <name evidence="1" type="ORF">IM700_016910</name>
</gene>
<name>A0ABS2HBZ2_9BACL</name>
<evidence type="ECO:0000313" key="1">
    <source>
        <dbReference type="EMBL" id="MBM6997341.1"/>
    </source>
</evidence>
<evidence type="ECO:0000313" key="2">
    <source>
        <dbReference type="Proteomes" id="UP001516620"/>
    </source>
</evidence>
<accession>A0ABS2HBZ2</accession>
<dbReference type="Proteomes" id="UP001516620">
    <property type="component" value="Unassembled WGS sequence"/>
</dbReference>
<organism evidence="1 2">
    <name type="scientific">Paenibacillus rhizolycopersici</name>
    <dbReference type="NCBI Taxonomy" id="2780073"/>
    <lineage>
        <taxon>Bacteria</taxon>
        <taxon>Bacillati</taxon>
        <taxon>Bacillota</taxon>
        <taxon>Bacilli</taxon>
        <taxon>Bacillales</taxon>
        <taxon>Paenibacillaceae</taxon>
        <taxon>Paenibacillus</taxon>
    </lineage>
</organism>
<sequence length="133" mass="15314">MRLSCSFFGFHPKGATPVTYYIKDAEFRRMDEHQDRPCAVIQVYPGAVGDPDLFVYVARAKAGNEYEIIRMIRSDADLEIDWYDNSLHQAFADVAEDQFGDRGWPEPEAQRKEFLQNLLANEQIAARLEQLPT</sequence>